<dbReference type="GeneID" id="106477740"/>
<reference evidence="4" key="1">
    <citation type="submission" date="2025-08" db="UniProtKB">
        <authorList>
            <consortium name="RefSeq"/>
        </authorList>
    </citation>
    <scope>IDENTIFICATION</scope>
    <source>
        <tissue evidence="4">Muscle</tissue>
    </source>
</reference>
<keyword evidence="1" id="KW-1015">Disulfide bond</keyword>
<evidence type="ECO:0000313" key="4">
    <source>
        <dbReference type="RefSeq" id="XP_013793729.1"/>
    </source>
</evidence>
<evidence type="ECO:0000313" key="3">
    <source>
        <dbReference type="Proteomes" id="UP000694941"/>
    </source>
</evidence>
<protein>
    <submittedName>
        <fullName evidence="4">Plasminogen-like</fullName>
    </submittedName>
</protein>
<dbReference type="PROSITE" id="PS00134">
    <property type="entry name" value="TRYPSIN_HIS"/>
    <property type="match status" value="1"/>
</dbReference>
<gene>
    <name evidence="4" type="primary">LOC106477740</name>
</gene>
<dbReference type="PANTHER" id="PTHR24252">
    <property type="entry name" value="ACROSIN-RELATED"/>
    <property type="match status" value="1"/>
</dbReference>
<sequence>CGLRKDAINIRRVRKSRLRKARQETESSPIRKSPTFFHLHSRSRRQLFDHSEVPVLSNENNRHIPGIEFAVGGEPAREGAWPWMASISNQGGKNFLCGGFLIDERHIVSAAHCYADDR</sequence>
<keyword evidence="3" id="KW-1185">Reference proteome</keyword>
<accession>A0ABM1C3Y3</accession>
<dbReference type="InterPro" id="IPR009003">
    <property type="entry name" value="Peptidase_S1_PA"/>
</dbReference>
<evidence type="ECO:0000256" key="1">
    <source>
        <dbReference type="ARBA" id="ARBA00023157"/>
    </source>
</evidence>
<dbReference type="PANTHER" id="PTHR24252:SF7">
    <property type="entry name" value="HYALIN"/>
    <property type="match status" value="1"/>
</dbReference>
<dbReference type="InterPro" id="IPR018114">
    <property type="entry name" value="TRYPSIN_HIS"/>
</dbReference>
<name>A0ABM1C3Y3_LIMPO</name>
<dbReference type="RefSeq" id="XP_013793729.1">
    <property type="nucleotide sequence ID" value="XM_013938275.2"/>
</dbReference>
<dbReference type="Pfam" id="PF00089">
    <property type="entry name" value="Trypsin"/>
    <property type="match status" value="1"/>
</dbReference>
<dbReference type="Proteomes" id="UP000694941">
    <property type="component" value="Unplaced"/>
</dbReference>
<dbReference type="SUPFAM" id="SSF50494">
    <property type="entry name" value="Trypsin-like serine proteases"/>
    <property type="match status" value="1"/>
</dbReference>
<organism evidence="3 4">
    <name type="scientific">Limulus polyphemus</name>
    <name type="common">Atlantic horseshoe crab</name>
    <dbReference type="NCBI Taxonomy" id="6850"/>
    <lineage>
        <taxon>Eukaryota</taxon>
        <taxon>Metazoa</taxon>
        <taxon>Ecdysozoa</taxon>
        <taxon>Arthropoda</taxon>
        <taxon>Chelicerata</taxon>
        <taxon>Merostomata</taxon>
        <taxon>Xiphosura</taxon>
        <taxon>Limulidae</taxon>
        <taxon>Limulus</taxon>
    </lineage>
</organism>
<feature type="non-terminal residue" evidence="4">
    <location>
        <position position="1"/>
    </location>
</feature>
<dbReference type="Gene3D" id="2.40.10.10">
    <property type="entry name" value="Trypsin-like serine proteases"/>
    <property type="match status" value="1"/>
</dbReference>
<feature type="domain" description="Peptidase S1" evidence="2">
    <location>
        <begin position="71"/>
        <end position="116"/>
    </location>
</feature>
<dbReference type="InterPro" id="IPR001254">
    <property type="entry name" value="Trypsin_dom"/>
</dbReference>
<evidence type="ECO:0000259" key="2">
    <source>
        <dbReference type="Pfam" id="PF00089"/>
    </source>
</evidence>
<proteinExistence type="predicted"/>
<dbReference type="InterPro" id="IPR043504">
    <property type="entry name" value="Peptidase_S1_PA_chymotrypsin"/>
</dbReference>